<organism evidence="2 3">
    <name type="scientific">Cephalotus follicularis</name>
    <name type="common">Albany pitcher plant</name>
    <dbReference type="NCBI Taxonomy" id="3775"/>
    <lineage>
        <taxon>Eukaryota</taxon>
        <taxon>Viridiplantae</taxon>
        <taxon>Streptophyta</taxon>
        <taxon>Embryophyta</taxon>
        <taxon>Tracheophyta</taxon>
        <taxon>Spermatophyta</taxon>
        <taxon>Magnoliopsida</taxon>
        <taxon>eudicotyledons</taxon>
        <taxon>Gunneridae</taxon>
        <taxon>Pentapetalae</taxon>
        <taxon>rosids</taxon>
        <taxon>fabids</taxon>
        <taxon>Oxalidales</taxon>
        <taxon>Cephalotaceae</taxon>
        <taxon>Cephalotus</taxon>
    </lineage>
</organism>
<name>A0A1Q3AXN4_CEPFO</name>
<evidence type="ECO:0000256" key="1">
    <source>
        <dbReference type="SAM" id="Phobius"/>
    </source>
</evidence>
<keyword evidence="1" id="KW-0472">Membrane</keyword>
<evidence type="ECO:0000313" key="2">
    <source>
        <dbReference type="EMBL" id="GAV60479.1"/>
    </source>
</evidence>
<evidence type="ECO:0000313" key="3">
    <source>
        <dbReference type="Proteomes" id="UP000187406"/>
    </source>
</evidence>
<dbReference type="InParanoid" id="A0A1Q3AXN4"/>
<keyword evidence="3" id="KW-1185">Reference proteome</keyword>
<comment type="caution">
    <text evidence="2">The sequence shown here is derived from an EMBL/GenBank/DDBJ whole genome shotgun (WGS) entry which is preliminary data.</text>
</comment>
<dbReference type="EMBL" id="BDDD01000154">
    <property type="protein sequence ID" value="GAV60479.1"/>
    <property type="molecule type" value="Genomic_DNA"/>
</dbReference>
<gene>
    <name evidence="2" type="ORF">CFOL_v3_04009</name>
</gene>
<keyword evidence="1" id="KW-1133">Transmembrane helix</keyword>
<proteinExistence type="predicted"/>
<keyword evidence="1" id="KW-0812">Transmembrane</keyword>
<reference evidence="3" key="1">
    <citation type="submission" date="2016-04" db="EMBL/GenBank/DDBJ databases">
        <title>Cephalotus genome sequencing.</title>
        <authorList>
            <person name="Fukushima K."/>
            <person name="Hasebe M."/>
            <person name="Fang X."/>
        </authorList>
    </citation>
    <scope>NUCLEOTIDE SEQUENCE [LARGE SCALE GENOMIC DNA]</scope>
    <source>
        <strain evidence="3">cv. St1</strain>
    </source>
</reference>
<feature type="transmembrane region" description="Helical" evidence="1">
    <location>
        <begin position="31"/>
        <end position="56"/>
    </location>
</feature>
<sequence length="157" mass="17998">MVSALEKVVATEMLCPQRSTQPSSLLTPTNLLLLLKIILMFMCNLQMCFGLIPVGFPMAQLQTTNLLNFAHHLFVKKPQSVPINLLTLAHKQLRRKYCSHSREASPVIPTIPWLLRSLMATHVLISVVCFVTQLDLWTKSFYRTRALLESWLLFYQV</sequence>
<dbReference type="Proteomes" id="UP000187406">
    <property type="component" value="Unassembled WGS sequence"/>
</dbReference>
<accession>A0A1Q3AXN4</accession>
<dbReference type="AlphaFoldDB" id="A0A1Q3AXN4"/>
<protein>
    <submittedName>
        <fullName evidence="2">Uncharacterized protein</fullName>
    </submittedName>
</protein>